<dbReference type="SUPFAM" id="SSF49503">
    <property type="entry name" value="Cupredoxins"/>
    <property type="match status" value="1"/>
</dbReference>
<dbReference type="EC" id="7.1.1.9" evidence="3"/>
<feature type="domain" description="Cytochrome oxidase subunit II copper A binding" evidence="20">
    <location>
        <begin position="111"/>
        <end position="227"/>
    </location>
</feature>
<comment type="function">
    <text evidence="15">Subunits I and II form the functional core of the enzyme complex. Electrons originating in cytochrome c are transferred via heme a and Cu(A) to the binuclear center formed by heme a3 and Cu(B).</text>
</comment>
<evidence type="ECO:0000256" key="18">
    <source>
        <dbReference type="PROSITE-ProRule" id="PRU00433"/>
    </source>
</evidence>
<dbReference type="PROSITE" id="PS51007">
    <property type="entry name" value="CYTC"/>
    <property type="match status" value="1"/>
</dbReference>
<keyword evidence="12 18" id="KW-0408">Iron</keyword>
<keyword evidence="6" id="KW-0679">Respiratory chain</keyword>
<evidence type="ECO:0000256" key="1">
    <source>
        <dbReference type="ARBA" id="ARBA00004141"/>
    </source>
</evidence>
<name>A0ABS4AEF2_9PROT</name>
<keyword evidence="8 18" id="KW-0479">Metal-binding</keyword>
<dbReference type="Pfam" id="PF00034">
    <property type="entry name" value="Cytochrom_C"/>
    <property type="match status" value="1"/>
</dbReference>
<evidence type="ECO:0000256" key="8">
    <source>
        <dbReference type="ARBA" id="ARBA00022723"/>
    </source>
</evidence>
<dbReference type="CDD" id="cd04213">
    <property type="entry name" value="CuRO_CcO_Caa3_II"/>
    <property type="match status" value="1"/>
</dbReference>
<dbReference type="InterPro" id="IPR034236">
    <property type="entry name" value="CuRO_CcO_Caa3_II"/>
</dbReference>
<evidence type="ECO:0000256" key="4">
    <source>
        <dbReference type="ARBA" id="ARBA00022448"/>
    </source>
</evidence>
<dbReference type="Pfam" id="PF00116">
    <property type="entry name" value="COX2"/>
    <property type="match status" value="1"/>
</dbReference>
<organism evidence="22 23">
    <name type="scientific">Pararoseomonas baculiformis</name>
    <dbReference type="NCBI Taxonomy" id="2820812"/>
    <lineage>
        <taxon>Bacteria</taxon>
        <taxon>Pseudomonadati</taxon>
        <taxon>Pseudomonadota</taxon>
        <taxon>Alphaproteobacteria</taxon>
        <taxon>Acetobacterales</taxon>
        <taxon>Acetobacteraceae</taxon>
        <taxon>Pararoseomonas</taxon>
    </lineage>
</organism>
<comment type="similarity">
    <text evidence="2">Belongs to the cytochrome c oxidase subunit 2 family.</text>
</comment>
<evidence type="ECO:0000256" key="2">
    <source>
        <dbReference type="ARBA" id="ARBA00007866"/>
    </source>
</evidence>
<dbReference type="Gene3D" id="1.10.287.90">
    <property type="match status" value="1"/>
</dbReference>
<dbReference type="InterPro" id="IPR036257">
    <property type="entry name" value="Cyt_c_oxidase_su2_TM_sf"/>
</dbReference>
<dbReference type="Proteomes" id="UP000681594">
    <property type="component" value="Unassembled WGS sequence"/>
</dbReference>
<dbReference type="NCBIfam" id="TIGR02866">
    <property type="entry name" value="CoxB"/>
    <property type="match status" value="1"/>
</dbReference>
<reference evidence="22 23" key="1">
    <citation type="submission" date="2021-03" db="EMBL/GenBank/DDBJ databases">
        <authorList>
            <person name="So Y."/>
        </authorList>
    </citation>
    <scope>NUCLEOTIDE SEQUENCE [LARGE SCALE GENOMIC DNA]</scope>
    <source>
        <strain evidence="22 23">SSH11</strain>
    </source>
</reference>
<comment type="catalytic activity">
    <reaction evidence="17">
        <text>4 Fe(II)-[cytochrome c] + O2 + 8 H(+)(in) = 4 Fe(III)-[cytochrome c] + 2 H2O + 4 H(+)(out)</text>
        <dbReference type="Rhea" id="RHEA:11436"/>
        <dbReference type="Rhea" id="RHEA-COMP:10350"/>
        <dbReference type="Rhea" id="RHEA-COMP:14399"/>
        <dbReference type="ChEBI" id="CHEBI:15377"/>
        <dbReference type="ChEBI" id="CHEBI:15378"/>
        <dbReference type="ChEBI" id="CHEBI:15379"/>
        <dbReference type="ChEBI" id="CHEBI:29033"/>
        <dbReference type="ChEBI" id="CHEBI:29034"/>
        <dbReference type="EC" id="7.1.1.9"/>
    </reaction>
</comment>
<evidence type="ECO:0000259" key="20">
    <source>
        <dbReference type="PROSITE" id="PS50857"/>
    </source>
</evidence>
<evidence type="ECO:0000256" key="11">
    <source>
        <dbReference type="ARBA" id="ARBA00022989"/>
    </source>
</evidence>
<keyword evidence="9" id="KW-1278">Translocase</keyword>
<accession>A0ABS4AEF2</accession>
<dbReference type="EMBL" id="JAGIZB010000009">
    <property type="protein sequence ID" value="MBP0445402.1"/>
    <property type="molecule type" value="Genomic_DNA"/>
</dbReference>
<evidence type="ECO:0000256" key="3">
    <source>
        <dbReference type="ARBA" id="ARBA00012949"/>
    </source>
</evidence>
<keyword evidence="4" id="KW-0813">Transport</keyword>
<dbReference type="InterPro" id="IPR036909">
    <property type="entry name" value="Cyt_c-like_dom_sf"/>
</dbReference>
<evidence type="ECO:0000259" key="21">
    <source>
        <dbReference type="PROSITE" id="PS51007"/>
    </source>
</evidence>
<keyword evidence="23" id="KW-1185">Reference proteome</keyword>
<evidence type="ECO:0000256" key="14">
    <source>
        <dbReference type="ARBA" id="ARBA00023136"/>
    </source>
</evidence>
<evidence type="ECO:0000313" key="23">
    <source>
        <dbReference type="Proteomes" id="UP000681594"/>
    </source>
</evidence>
<dbReference type="InterPro" id="IPR001505">
    <property type="entry name" value="Copper_CuA"/>
</dbReference>
<feature type="transmembrane region" description="Helical" evidence="19">
    <location>
        <begin position="36"/>
        <end position="60"/>
    </location>
</feature>
<dbReference type="PANTHER" id="PTHR22888">
    <property type="entry name" value="CYTOCHROME C OXIDASE, SUBUNIT II"/>
    <property type="match status" value="1"/>
</dbReference>
<dbReference type="PROSITE" id="PS00078">
    <property type="entry name" value="COX2"/>
    <property type="match status" value="1"/>
</dbReference>
<keyword evidence="7 19" id="KW-0812">Transmembrane</keyword>
<keyword evidence="14 19" id="KW-0472">Membrane</keyword>
<comment type="subcellular location">
    <subcellularLocation>
        <location evidence="1">Membrane</location>
        <topology evidence="1">Multi-pass membrane protein</topology>
    </subcellularLocation>
</comment>
<evidence type="ECO:0000256" key="6">
    <source>
        <dbReference type="ARBA" id="ARBA00022660"/>
    </source>
</evidence>
<keyword evidence="10" id="KW-0249">Electron transport</keyword>
<dbReference type="PANTHER" id="PTHR22888:SF9">
    <property type="entry name" value="CYTOCHROME C OXIDASE SUBUNIT 2"/>
    <property type="match status" value="1"/>
</dbReference>
<protein>
    <recommendedName>
        <fullName evidence="3">cytochrome-c oxidase</fullName>
        <ecNumber evidence="3">7.1.1.9</ecNumber>
    </recommendedName>
    <alternativeName>
        <fullName evidence="16">Cytochrome aa3 subunit 2</fullName>
    </alternativeName>
</protein>
<comment type="caution">
    <text evidence="22">The sequence shown here is derived from an EMBL/GenBank/DDBJ whole genome shotgun (WGS) entry which is preliminary data.</text>
</comment>
<evidence type="ECO:0000256" key="7">
    <source>
        <dbReference type="ARBA" id="ARBA00022692"/>
    </source>
</evidence>
<keyword evidence="11 19" id="KW-1133">Transmembrane helix</keyword>
<evidence type="ECO:0000256" key="19">
    <source>
        <dbReference type="SAM" id="Phobius"/>
    </source>
</evidence>
<keyword evidence="5 18" id="KW-0349">Heme</keyword>
<keyword evidence="13" id="KW-0186">Copper</keyword>
<evidence type="ECO:0000256" key="17">
    <source>
        <dbReference type="ARBA" id="ARBA00047816"/>
    </source>
</evidence>
<evidence type="ECO:0000256" key="15">
    <source>
        <dbReference type="ARBA" id="ARBA00024688"/>
    </source>
</evidence>
<evidence type="ECO:0000256" key="5">
    <source>
        <dbReference type="ARBA" id="ARBA00022617"/>
    </source>
</evidence>
<dbReference type="InterPro" id="IPR045187">
    <property type="entry name" value="CcO_II"/>
</dbReference>
<evidence type="ECO:0000256" key="12">
    <source>
        <dbReference type="ARBA" id="ARBA00023004"/>
    </source>
</evidence>
<dbReference type="PROSITE" id="PS50857">
    <property type="entry name" value="COX2_CUA"/>
    <property type="match status" value="1"/>
</dbReference>
<feature type="domain" description="Cytochrome c" evidence="21">
    <location>
        <begin position="238"/>
        <end position="329"/>
    </location>
</feature>
<evidence type="ECO:0000256" key="16">
    <source>
        <dbReference type="ARBA" id="ARBA00031399"/>
    </source>
</evidence>
<proteinExistence type="inferred from homology"/>
<evidence type="ECO:0000256" key="13">
    <source>
        <dbReference type="ARBA" id="ARBA00023008"/>
    </source>
</evidence>
<evidence type="ECO:0000313" key="22">
    <source>
        <dbReference type="EMBL" id="MBP0445402.1"/>
    </source>
</evidence>
<dbReference type="PROSITE" id="PS51257">
    <property type="entry name" value="PROKAR_LIPOPROTEIN"/>
    <property type="match status" value="1"/>
</dbReference>
<sequence length="329" mass="35560">MRRLLPLLSAGLLAGCTGWQSALAPRGPVADDLHGLFWLFTITCALVWLAVMLVLLAALLRRPPDGKARQERAMQHSARAIGGAVAATVVIVAGLTVASFLATRSISAHAEDALVIRLRGYQWWWEATYADPRPDQNFITANEIHVPTGRLVRIELAAADVIHSFWVPNLSGKQDMIPGRANSLAFTARKPGTYRAQCAEFCGLQHAHMALHVVAEPPEAFERWRTAQVAEAARPHGPEEDEGRRILESKACGACHTVRGTQAAGNLGPDLTHVGSRQFIAAGMLPTTRGSLAAWVADPQSIKPGSNMPMVPLTADELQAVSAYLTRLR</sequence>
<dbReference type="InterPro" id="IPR008972">
    <property type="entry name" value="Cupredoxin"/>
</dbReference>
<dbReference type="SUPFAM" id="SSF46626">
    <property type="entry name" value="Cytochrome c"/>
    <property type="match status" value="1"/>
</dbReference>
<feature type="transmembrane region" description="Helical" evidence="19">
    <location>
        <begin position="81"/>
        <end position="102"/>
    </location>
</feature>
<gene>
    <name evidence="22" type="primary">coxB</name>
    <name evidence="22" type="ORF">J8J14_11485</name>
</gene>
<evidence type="ECO:0000256" key="9">
    <source>
        <dbReference type="ARBA" id="ARBA00022967"/>
    </source>
</evidence>
<dbReference type="InterPro" id="IPR009056">
    <property type="entry name" value="Cyt_c-like_dom"/>
</dbReference>
<dbReference type="InterPro" id="IPR002429">
    <property type="entry name" value="CcO_II-like_C"/>
</dbReference>
<dbReference type="InterPro" id="IPR014222">
    <property type="entry name" value="Cyt_c_oxidase_su2"/>
</dbReference>
<evidence type="ECO:0000256" key="10">
    <source>
        <dbReference type="ARBA" id="ARBA00022982"/>
    </source>
</evidence>
<dbReference type="RefSeq" id="WP_209379642.1">
    <property type="nucleotide sequence ID" value="NZ_JAGIZB010000009.1"/>
</dbReference>
<dbReference type="Gene3D" id="2.60.40.420">
    <property type="entry name" value="Cupredoxins - blue copper proteins"/>
    <property type="match status" value="1"/>
</dbReference>